<keyword evidence="3" id="KW-1185">Reference proteome</keyword>
<dbReference type="PANTHER" id="PTHR18964">
    <property type="entry name" value="ROK (REPRESSOR, ORF, KINASE) FAMILY"/>
    <property type="match status" value="1"/>
</dbReference>
<protein>
    <submittedName>
        <fullName evidence="2">ROK family</fullName>
    </submittedName>
</protein>
<dbReference type="PANTHER" id="PTHR18964:SF149">
    <property type="entry name" value="BIFUNCTIONAL UDP-N-ACETYLGLUCOSAMINE 2-EPIMERASE_N-ACETYLMANNOSAMINE KINASE"/>
    <property type="match status" value="1"/>
</dbReference>
<dbReference type="Gene3D" id="3.30.420.40">
    <property type="match status" value="2"/>
</dbReference>
<comment type="similarity">
    <text evidence="1">Belongs to the ROK (NagC/XylR) family.</text>
</comment>
<dbReference type="RefSeq" id="WP_094727010.1">
    <property type="nucleotide sequence ID" value="NZ_JBHLWS010000001.1"/>
</dbReference>
<dbReference type="EMBL" id="MWWT01000009">
    <property type="protein sequence ID" value="OZG53070.1"/>
    <property type="molecule type" value="Genomic_DNA"/>
</dbReference>
<evidence type="ECO:0000313" key="2">
    <source>
        <dbReference type="EMBL" id="OZG53070.1"/>
    </source>
</evidence>
<comment type="caution">
    <text evidence="2">The sequence shown here is derived from an EMBL/GenBank/DDBJ whole genome shotgun (WGS) entry which is preliminary data.</text>
</comment>
<sequence length="431" mass="46135">MSRQQALNQDTLRAHNIGVVLSVVLRSPDPISRADIARATGMTKAAISIIVSDLIERKILVEGKPQQLMTTGKPSSPLEFADGQWLGLGVQVHTDGYGFLLQDFNGNVVDSQWVSSLDEELDAQLDSADVDAVLGRLEEMIAPVVAKWTKKRRHVIGGALALPGMITGDGVLINAPNLGWSNVALLEKPLVKKYALTPVNEANAAAIAQISGYAVAARTGVQGQDGVSESMLPPDASFLFLSTDVGIGGAYVSQGKLVAGDDGLAGEIGHVSVQMDGPLCRCGRYGCMEMYAGRRAVLESCESCASGEAEGRASAHFVNAEDSYDALVRMMEEKPEKTRAVMRSASRAMASAIVSAMNIVDITRVVVGGFWTRFGSAWLEQLREDVVSQLHAEHAERVEILFAPMDDHAGLHGAAEWGLRHVIDDVAQYVL</sequence>
<dbReference type="AlphaFoldDB" id="A0A261F1S2"/>
<dbReference type="Pfam" id="PF00480">
    <property type="entry name" value="ROK"/>
    <property type="match status" value="1"/>
</dbReference>
<dbReference type="SUPFAM" id="SSF46785">
    <property type="entry name" value="Winged helix' DNA-binding domain"/>
    <property type="match status" value="1"/>
</dbReference>
<name>A0A261F1S2_9BIFI</name>
<evidence type="ECO:0000256" key="1">
    <source>
        <dbReference type="ARBA" id="ARBA00006479"/>
    </source>
</evidence>
<dbReference type="SUPFAM" id="SSF53067">
    <property type="entry name" value="Actin-like ATPase domain"/>
    <property type="match status" value="2"/>
</dbReference>
<dbReference type="InterPro" id="IPR000600">
    <property type="entry name" value="ROK"/>
</dbReference>
<dbReference type="Proteomes" id="UP000243657">
    <property type="component" value="Unassembled WGS sequence"/>
</dbReference>
<dbReference type="InterPro" id="IPR036388">
    <property type="entry name" value="WH-like_DNA-bd_sf"/>
</dbReference>
<evidence type="ECO:0000313" key="3">
    <source>
        <dbReference type="Proteomes" id="UP000243657"/>
    </source>
</evidence>
<gene>
    <name evidence="2" type="ORF">ALMA_1372</name>
</gene>
<proteinExistence type="inferred from homology"/>
<organism evidence="2 3">
    <name type="scientific">Alloscardovia macacae</name>
    <dbReference type="NCBI Taxonomy" id="1160091"/>
    <lineage>
        <taxon>Bacteria</taxon>
        <taxon>Bacillati</taxon>
        <taxon>Actinomycetota</taxon>
        <taxon>Actinomycetes</taxon>
        <taxon>Bifidobacteriales</taxon>
        <taxon>Bifidobacteriaceae</taxon>
        <taxon>Alloscardovia</taxon>
    </lineage>
</organism>
<reference evidence="2 3" key="1">
    <citation type="journal article" date="2017" name="BMC Genomics">
        <title>Comparative genomic and phylogenomic analyses of the Bifidobacteriaceae family.</title>
        <authorList>
            <person name="Lugli G.A."/>
            <person name="Milani C."/>
            <person name="Turroni F."/>
            <person name="Duranti S."/>
            <person name="Mancabelli L."/>
            <person name="Mangifesta M."/>
            <person name="Ferrario C."/>
            <person name="Modesto M."/>
            <person name="Mattarelli P."/>
            <person name="Jiri K."/>
            <person name="van Sinderen D."/>
            <person name="Ventura M."/>
        </authorList>
    </citation>
    <scope>NUCLEOTIDE SEQUENCE [LARGE SCALE GENOMIC DNA]</scope>
    <source>
        <strain evidence="2 3">DSM 24762</strain>
    </source>
</reference>
<accession>A0A261F1S2</accession>
<dbReference type="InterPro" id="IPR043129">
    <property type="entry name" value="ATPase_NBD"/>
</dbReference>
<dbReference type="InterPro" id="IPR036390">
    <property type="entry name" value="WH_DNA-bd_sf"/>
</dbReference>
<dbReference type="Gene3D" id="1.10.10.10">
    <property type="entry name" value="Winged helix-like DNA-binding domain superfamily/Winged helix DNA-binding domain"/>
    <property type="match status" value="1"/>
</dbReference>